<dbReference type="NCBIfam" id="NF002007">
    <property type="entry name" value="PRK00808.1"/>
    <property type="match status" value="1"/>
</dbReference>
<dbReference type="RefSeq" id="WP_123401313.1">
    <property type="nucleotide sequence ID" value="NZ_RJVI01000002.1"/>
</dbReference>
<dbReference type="Gene3D" id="1.20.120.50">
    <property type="entry name" value="Hemerythrin-like"/>
    <property type="match status" value="1"/>
</dbReference>
<dbReference type="InterPro" id="IPR050669">
    <property type="entry name" value="Hemerythrin"/>
</dbReference>
<sequence>MTGEDGHWIWDPALDTGIAEIDAQHRRIVDYINELGDAIGAGDGAAIAATLHDLVDYTLTHFSFEERLMARARYPAFEEHRALHEHFQQEVRDWRERFQRGEDVAAEVRAELRTWLLRHIQVEDHKYAPWVRASLEQGQIEKGWLAKTLDRLFGEGA</sequence>
<dbReference type="InterPro" id="IPR012827">
    <property type="entry name" value="Hemerythrin_metal-bd"/>
</dbReference>
<reference evidence="6 7" key="1">
    <citation type="submission" date="2018-11" db="EMBL/GenBank/DDBJ databases">
        <title>Genomic Encyclopedia of Type Strains, Phase IV (KMG-IV): sequencing the most valuable type-strain genomes for metagenomic binning, comparative biology and taxonomic classification.</title>
        <authorList>
            <person name="Goeker M."/>
        </authorList>
    </citation>
    <scope>NUCLEOTIDE SEQUENCE [LARGE SCALE GENOMIC DNA]</scope>
    <source>
        <strain evidence="6 7">DSM 100275</strain>
    </source>
</reference>
<dbReference type="PANTHER" id="PTHR37164">
    <property type="entry name" value="BACTERIOHEMERYTHRIN"/>
    <property type="match status" value="1"/>
</dbReference>
<accession>A0A3N1Y1G7</accession>
<proteinExistence type="inferred from homology"/>
<name>A0A3N1Y1G7_9GAMM</name>
<dbReference type="SUPFAM" id="SSF47188">
    <property type="entry name" value="Hemerythrin-like"/>
    <property type="match status" value="1"/>
</dbReference>
<evidence type="ECO:0000256" key="3">
    <source>
        <dbReference type="ARBA" id="ARBA00022723"/>
    </source>
</evidence>
<dbReference type="OrthoDB" id="1122424at2"/>
<dbReference type="GO" id="GO:0046872">
    <property type="term" value="F:metal ion binding"/>
    <property type="evidence" value="ECO:0007669"/>
    <property type="project" value="UniProtKB-KW"/>
</dbReference>
<dbReference type="Proteomes" id="UP000276634">
    <property type="component" value="Unassembled WGS sequence"/>
</dbReference>
<comment type="similarity">
    <text evidence="1">Belongs to the hemerythrin family.</text>
</comment>
<gene>
    <name evidence="6" type="ORF">EDC57_1566</name>
</gene>
<evidence type="ECO:0000313" key="6">
    <source>
        <dbReference type="EMBL" id="ROR32368.1"/>
    </source>
</evidence>
<comment type="caution">
    <text evidence="6">The sequence shown here is derived from an EMBL/GenBank/DDBJ whole genome shotgun (WGS) entry which is preliminary data.</text>
</comment>
<dbReference type="InterPro" id="IPR016131">
    <property type="entry name" value="Haemerythrin_Fe_BS"/>
</dbReference>
<evidence type="ECO:0000259" key="5">
    <source>
        <dbReference type="Pfam" id="PF01814"/>
    </source>
</evidence>
<dbReference type="EMBL" id="RJVI01000002">
    <property type="protein sequence ID" value="ROR32368.1"/>
    <property type="molecule type" value="Genomic_DNA"/>
</dbReference>
<dbReference type="InterPro" id="IPR012312">
    <property type="entry name" value="Hemerythrin-like"/>
</dbReference>
<dbReference type="Pfam" id="PF01814">
    <property type="entry name" value="Hemerythrin"/>
    <property type="match status" value="1"/>
</dbReference>
<organism evidence="6 7">
    <name type="scientific">Inmirania thermothiophila</name>
    <dbReference type="NCBI Taxonomy" id="1750597"/>
    <lineage>
        <taxon>Bacteria</taxon>
        <taxon>Pseudomonadati</taxon>
        <taxon>Pseudomonadota</taxon>
        <taxon>Gammaproteobacteria</taxon>
        <taxon>Chromatiales</taxon>
        <taxon>Ectothiorhodospiraceae</taxon>
        <taxon>Inmirania</taxon>
    </lineage>
</organism>
<dbReference type="PROSITE" id="PS00550">
    <property type="entry name" value="HEMERYTHRINS"/>
    <property type="match status" value="1"/>
</dbReference>
<evidence type="ECO:0000256" key="4">
    <source>
        <dbReference type="ARBA" id="ARBA00023004"/>
    </source>
</evidence>
<dbReference type="CDD" id="cd12107">
    <property type="entry name" value="Hemerythrin"/>
    <property type="match status" value="1"/>
</dbReference>
<keyword evidence="4" id="KW-0408">Iron</keyword>
<keyword evidence="2" id="KW-0561">Oxygen transport</keyword>
<evidence type="ECO:0000313" key="7">
    <source>
        <dbReference type="Proteomes" id="UP000276634"/>
    </source>
</evidence>
<keyword evidence="2" id="KW-0813">Transport</keyword>
<evidence type="ECO:0000256" key="1">
    <source>
        <dbReference type="ARBA" id="ARBA00010587"/>
    </source>
</evidence>
<dbReference type="NCBIfam" id="NF033749">
    <property type="entry name" value="bact_hemeryth"/>
    <property type="match status" value="1"/>
</dbReference>
<dbReference type="InterPro" id="IPR035938">
    <property type="entry name" value="Hemerythrin-like_sf"/>
</dbReference>
<keyword evidence="7" id="KW-1185">Reference proteome</keyword>
<dbReference type="GO" id="GO:0005344">
    <property type="term" value="F:oxygen carrier activity"/>
    <property type="evidence" value="ECO:0007669"/>
    <property type="project" value="UniProtKB-KW"/>
</dbReference>
<evidence type="ECO:0000256" key="2">
    <source>
        <dbReference type="ARBA" id="ARBA00022621"/>
    </source>
</evidence>
<protein>
    <submittedName>
        <fullName evidence="6">Hemerythrin</fullName>
    </submittedName>
</protein>
<feature type="domain" description="Hemerythrin-like" evidence="5">
    <location>
        <begin position="16"/>
        <end position="131"/>
    </location>
</feature>
<keyword evidence="3" id="KW-0479">Metal-binding</keyword>
<dbReference type="AlphaFoldDB" id="A0A3N1Y1G7"/>
<dbReference type="PANTHER" id="PTHR37164:SF1">
    <property type="entry name" value="BACTERIOHEMERYTHRIN"/>
    <property type="match status" value="1"/>
</dbReference>
<dbReference type="NCBIfam" id="TIGR02481">
    <property type="entry name" value="hemeryth_dom"/>
    <property type="match status" value="1"/>
</dbReference>